<feature type="chain" id="PRO_5017619573" evidence="1">
    <location>
        <begin position="29"/>
        <end position="217"/>
    </location>
</feature>
<sequence>MIANISRQLTTGALAIAGSVAAFSFAGAAQAVTLSTLTITGDATISPWGTLNPVLTPTSVTGVTGGTGQFTGVTAANVTLPGPFTLNGTGSGGAFIFSPPPAPAPGFTTITTGPGLVTANVTPTSAIGTNVSIGAGLFQTVYTVSGPATFTEPSVLNVLGGFTIAFQLVGLPGAVTGTYTLDLTKTDVPVPVAVPEPSAILGILAVAGAGAFARRKS</sequence>
<organism evidence="3 4">
    <name type="scientific">Microcystis wesenbergii TW10</name>
    <dbReference type="NCBI Taxonomy" id="2060474"/>
    <lineage>
        <taxon>Bacteria</taxon>
        <taxon>Bacillati</taxon>
        <taxon>Cyanobacteriota</taxon>
        <taxon>Cyanophyceae</taxon>
        <taxon>Oscillatoriophycideae</taxon>
        <taxon>Chroococcales</taxon>
        <taxon>Microcystaceae</taxon>
        <taxon>Microcystis</taxon>
    </lineage>
</organism>
<evidence type="ECO:0000313" key="4">
    <source>
        <dbReference type="Proteomes" id="UP000257002"/>
    </source>
</evidence>
<gene>
    <name evidence="3" type="ORF">DWQ51_00660</name>
</gene>
<accession>A0A3E0MF78</accession>
<proteinExistence type="predicted"/>
<dbReference type="EMBL" id="QQWD01000001">
    <property type="protein sequence ID" value="REJ58207.1"/>
    <property type="molecule type" value="Genomic_DNA"/>
</dbReference>
<evidence type="ECO:0000313" key="3">
    <source>
        <dbReference type="EMBL" id="REJ58207.1"/>
    </source>
</evidence>
<name>A0A3E0MF78_9CHRO</name>
<keyword evidence="1" id="KW-0732">Signal</keyword>
<dbReference type="InterPro" id="IPR013424">
    <property type="entry name" value="Ice-binding_C"/>
</dbReference>
<dbReference type="NCBIfam" id="TIGR02595">
    <property type="entry name" value="PEP_CTERM"/>
    <property type="match status" value="1"/>
</dbReference>
<feature type="signal peptide" evidence="1">
    <location>
        <begin position="1"/>
        <end position="28"/>
    </location>
</feature>
<protein>
    <submittedName>
        <fullName evidence="3">PEP-CTERM sorting domain-containing protein</fullName>
    </submittedName>
</protein>
<feature type="domain" description="Ice-binding protein C-terminal" evidence="2">
    <location>
        <begin position="193"/>
        <end position="216"/>
    </location>
</feature>
<dbReference type="Proteomes" id="UP000257002">
    <property type="component" value="Unassembled WGS sequence"/>
</dbReference>
<comment type="caution">
    <text evidence="3">The sequence shown here is derived from an EMBL/GenBank/DDBJ whole genome shotgun (WGS) entry which is preliminary data.</text>
</comment>
<dbReference type="AlphaFoldDB" id="A0A3E0MF78"/>
<evidence type="ECO:0000259" key="2">
    <source>
        <dbReference type="Pfam" id="PF07589"/>
    </source>
</evidence>
<evidence type="ECO:0000256" key="1">
    <source>
        <dbReference type="SAM" id="SignalP"/>
    </source>
</evidence>
<dbReference type="Pfam" id="PF07589">
    <property type="entry name" value="PEP-CTERM"/>
    <property type="match status" value="1"/>
</dbReference>
<reference evidence="3 4" key="1">
    <citation type="submission" date="2017-10" db="EMBL/GenBank/DDBJ databases">
        <title>A large-scale comparative metagenomic study reveals the eutrophication-driven functional interactions in six Microcystis-epibionts communities.</title>
        <authorList>
            <person name="Li Q."/>
            <person name="Lin F."/>
        </authorList>
    </citation>
    <scope>NUCLEOTIDE SEQUENCE [LARGE SCALE GENOMIC DNA]</scope>
    <source>
        <strain evidence="3">TW10</strain>
    </source>
</reference>